<evidence type="ECO:0000313" key="6">
    <source>
        <dbReference type="Proteomes" id="UP001634393"/>
    </source>
</evidence>
<keyword evidence="2 3" id="KW-0808">Transferase</keyword>
<dbReference type="SUPFAM" id="SSF52540">
    <property type="entry name" value="P-loop containing nucleoside triphosphate hydrolases"/>
    <property type="match status" value="1"/>
</dbReference>
<evidence type="ECO:0000256" key="3">
    <source>
        <dbReference type="RuleBase" id="RU361155"/>
    </source>
</evidence>
<accession>A0ABD3UIU1</accession>
<organism evidence="5 6">
    <name type="scientific">Penstemon smallii</name>
    <dbReference type="NCBI Taxonomy" id="265156"/>
    <lineage>
        <taxon>Eukaryota</taxon>
        <taxon>Viridiplantae</taxon>
        <taxon>Streptophyta</taxon>
        <taxon>Embryophyta</taxon>
        <taxon>Tracheophyta</taxon>
        <taxon>Spermatophyta</taxon>
        <taxon>Magnoliopsida</taxon>
        <taxon>eudicotyledons</taxon>
        <taxon>Gunneridae</taxon>
        <taxon>Pentapetalae</taxon>
        <taxon>asterids</taxon>
        <taxon>lamiids</taxon>
        <taxon>Lamiales</taxon>
        <taxon>Plantaginaceae</taxon>
        <taxon>Cheloneae</taxon>
        <taxon>Penstemon</taxon>
    </lineage>
</organism>
<name>A0ABD3UIU1_9LAMI</name>
<dbReference type="EC" id="2.8.2.-" evidence="3"/>
<sequence>MLIQRYTLLYVKKLATFMDKPFSLEEEQEGMPKKIVKMCSFQSLSGLEVNKTGKFSPNEHYVLDNRSFFRKGIIGDWKNHMSEEMAEKIDRITEEKLRGSGFSFSKPTAP</sequence>
<dbReference type="PANTHER" id="PTHR11783">
    <property type="entry name" value="SULFOTRANSFERASE SULT"/>
    <property type="match status" value="1"/>
</dbReference>
<dbReference type="Proteomes" id="UP001634393">
    <property type="component" value="Unassembled WGS sequence"/>
</dbReference>
<dbReference type="GO" id="GO:0016740">
    <property type="term" value="F:transferase activity"/>
    <property type="evidence" value="ECO:0007669"/>
    <property type="project" value="UniProtKB-KW"/>
</dbReference>
<evidence type="ECO:0000313" key="5">
    <source>
        <dbReference type="EMBL" id="KAL3848952.1"/>
    </source>
</evidence>
<reference evidence="5 6" key="1">
    <citation type="submission" date="2024-12" db="EMBL/GenBank/DDBJ databases">
        <title>The unique morphological basis and parallel evolutionary history of personate flowers in Penstemon.</title>
        <authorList>
            <person name="Depatie T.H."/>
            <person name="Wessinger C.A."/>
        </authorList>
    </citation>
    <scope>NUCLEOTIDE SEQUENCE [LARGE SCALE GENOMIC DNA]</scope>
    <source>
        <strain evidence="5">WTNN_2</strain>
        <tissue evidence="5">Leaf</tissue>
    </source>
</reference>
<evidence type="ECO:0000256" key="2">
    <source>
        <dbReference type="ARBA" id="ARBA00022679"/>
    </source>
</evidence>
<proteinExistence type="inferred from homology"/>
<feature type="domain" description="Sulfotransferase" evidence="4">
    <location>
        <begin position="11"/>
        <end position="101"/>
    </location>
</feature>
<dbReference type="InterPro" id="IPR000863">
    <property type="entry name" value="Sulfotransferase_dom"/>
</dbReference>
<gene>
    <name evidence="5" type="ORF">ACJIZ3_010834</name>
</gene>
<comment type="similarity">
    <text evidence="1 3">Belongs to the sulfotransferase 1 family.</text>
</comment>
<dbReference type="Gene3D" id="3.40.50.300">
    <property type="entry name" value="P-loop containing nucleotide triphosphate hydrolases"/>
    <property type="match status" value="1"/>
</dbReference>
<evidence type="ECO:0000256" key="1">
    <source>
        <dbReference type="ARBA" id="ARBA00005771"/>
    </source>
</evidence>
<keyword evidence="6" id="KW-1185">Reference proteome</keyword>
<evidence type="ECO:0000259" key="4">
    <source>
        <dbReference type="Pfam" id="PF00685"/>
    </source>
</evidence>
<dbReference type="Pfam" id="PF00685">
    <property type="entry name" value="Sulfotransfer_1"/>
    <property type="match status" value="1"/>
</dbReference>
<protein>
    <recommendedName>
        <fullName evidence="3">Sulfotransferase</fullName>
        <ecNumber evidence="3">2.8.2.-</ecNumber>
    </recommendedName>
</protein>
<dbReference type="EMBL" id="JBJXBP010000001">
    <property type="protein sequence ID" value="KAL3848952.1"/>
    <property type="molecule type" value="Genomic_DNA"/>
</dbReference>
<comment type="caution">
    <text evidence="5">The sequence shown here is derived from an EMBL/GenBank/DDBJ whole genome shotgun (WGS) entry which is preliminary data.</text>
</comment>
<dbReference type="InterPro" id="IPR027417">
    <property type="entry name" value="P-loop_NTPase"/>
</dbReference>
<dbReference type="AlphaFoldDB" id="A0ABD3UIU1"/>